<dbReference type="EMBL" id="UYYB01115649">
    <property type="protein sequence ID" value="VDM82021.1"/>
    <property type="molecule type" value="Genomic_DNA"/>
</dbReference>
<dbReference type="OrthoDB" id="5871162at2759"/>
<protein>
    <submittedName>
        <fullName evidence="2">Uncharacterized protein</fullName>
    </submittedName>
</protein>
<sequence length="427" mass="47440">MVIRRAGGHKGNRDLKKRMSRSRPVFRSQVRNRLPTESPPTTKNYLVAKKRLPAKTDQISIPRNYYIPQRMDNELPRLQTTELHSLSIPNGVPLHAGTWDEGAPHYATQKRPQQFAVATLESANPLSTLTQTQFASSAPSTAMLTKSSVNPLDSLLGGGAPLDQISKIASNILNFGGGDGPKGGLLEAMTNVLRRGSLPAPSTSFQNDFSFGSGKPQPTIMEKIITQAASALNHSLKEKEVKPKEVQLTKDREDSLKLLDNLPEEERKLLKAAITSGELDAETLAPALKSLVKDDTKEESKKEKESRLIEWIRENRPTKKQKEIKVSADKLPYYGKYCGSFAEQPNAKKKFKPSGALWVIDEQRFIPIKAKARKMLLTRMNVNGAPIEPIREKVKKTDDALRVKRNASSVEDSSSNGHQEKPRLIVK</sequence>
<feature type="compositionally biased region" description="Basic and acidic residues" evidence="1">
    <location>
        <begin position="418"/>
        <end position="427"/>
    </location>
</feature>
<organism evidence="2 3">
    <name type="scientific">Strongylus vulgaris</name>
    <name type="common">Blood worm</name>
    <dbReference type="NCBI Taxonomy" id="40348"/>
    <lineage>
        <taxon>Eukaryota</taxon>
        <taxon>Metazoa</taxon>
        <taxon>Ecdysozoa</taxon>
        <taxon>Nematoda</taxon>
        <taxon>Chromadorea</taxon>
        <taxon>Rhabditida</taxon>
        <taxon>Rhabditina</taxon>
        <taxon>Rhabditomorpha</taxon>
        <taxon>Strongyloidea</taxon>
        <taxon>Strongylidae</taxon>
        <taxon>Strongylus</taxon>
    </lineage>
</organism>
<accession>A0A3P7J9C8</accession>
<reference evidence="2 3" key="1">
    <citation type="submission" date="2018-11" db="EMBL/GenBank/DDBJ databases">
        <authorList>
            <consortium name="Pathogen Informatics"/>
        </authorList>
    </citation>
    <scope>NUCLEOTIDE SEQUENCE [LARGE SCALE GENOMIC DNA]</scope>
</reference>
<evidence type="ECO:0000256" key="1">
    <source>
        <dbReference type="SAM" id="MobiDB-lite"/>
    </source>
</evidence>
<gene>
    <name evidence="2" type="ORF">SVUK_LOCUS17019</name>
</gene>
<feature type="compositionally biased region" description="Basic and acidic residues" evidence="1">
    <location>
        <begin position="393"/>
        <end position="402"/>
    </location>
</feature>
<dbReference type="Proteomes" id="UP000270094">
    <property type="component" value="Unassembled WGS sequence"/>
</dbReference>
<evidence type="ECO:0000313" key="2">
    <source>
        <dbReference type="EMBL" id="VDM82021.1"/>
    </source>
</evidence>
<feature type="non-terminal residue" evidence="2">
    <location>
        <position position="427"/>
    </location>
</feature>
<evidence type="ECO:0000313" key="3">
    <source>
        <dbReference type="Proteomes" id="UP000270094"/>
    </source>
</evidence>
<name>A0A3P7J9C8_STRVU</name>
<feature type="compositionally biased region" description="Polar residues" evidence="1">
    <location>
        <begin position="406"/>
        <end position="417"/>
    </location>
</feature>
<feature type="region of interest" description="Disordered" evidence="1">
    <location>
        <begin position="1"/>
        <end position="42"/>
    </location>
</feature>
<proteinExistence type="predicted"/>
<keyword evidence="3" id="KW-1185">Reference proteome</keyword>
<feature type="region of interest" description="Disordered" evidence="1">
    <location>
        <begin position="393"/>
        <end position="427"/>
    </location>
</feature>
<dbReference type="AlphaFoldDB" id="A0A3P7J9C8"/>
<feature type="compositionally biased region" description="Basic residues" evidence="1">
    <location>
        <begin position="1"/>
        <end position="21"/>
    </location>
</feature>